<accession>A0ACC0EK68</accession>
<keyword evidence="2" id="KW-1185">Reference proteome</keyword>
<reference evidence="2" key="2">
    <citation type="journal article" date="2018" name="Mol. Plant Microbe Interact.">
        <title>Genome sequence resources for the wheat stripe rust pathogen (Puccinia striiformis f. sp. tritici) and the barley stripe rust pathogen (Puccinia striiformis f. sp. hordei).</title>
        <authorList>
            <person name="Xia C."/>
            <person name="Wang M."/>
            <person name="Yin C."/>
            <person name="Cornejo O.E."/>
            <person name="Hulbert S.H."/>
            <person name="Chen X."/>
        </authorList>
    </citation>
    <scope>NUCLEOTIDE SEQUENCE [LARGE SCALE GENOMIC DNA]</scope>
    <source>
        <strain evidence="2">93-210</strain>
    </source>
</reference>
<dbReference type="EMBL" id="CM045870">
    <property type="protein sequence ID" value="KAI7954208.1"/>
    <property type="molecule type" value="Genomic_DNA"/>
</dbReference>
<comment type="caution">
    <text evidence="1">The sequence shown here is derived from an EMBL/GenBank/DDBJ whole genome shotgun (WGS) entry which is preliminary data.</text>
</comment>
<reference evidence="1 2" key="3">
    <citation type="journal article" date="2022" name="Microbiol. Spectr.">
        <title>Folding features and dynamics of 3D genome architecture in plant fungal pathogens.</title>
        <authorList>
            <person name="Xia C."/>
        </authorList>
    </citation>
    <scope>NUCLEOTIDE SEQUENCE [LARGE SCALE GENOMIC DNA]</scope>
    <source>
        <strain evidence="1 2">93-210</strain>
    </source>
</reference>
<dbReference type="Proteomes" id="UP001060170">
    <property type="component" value="Chromosome 6"/>
</dbReference>
<organism evidence="1 2">
    <name type="scientific">Puccinia striiformis f. sp. tritici</name>
    <dbReference type="NCBI Taxonomy" id="168172"/>
    <lineage>
        <taxon>Eukaryota</taxon>
        <taxon>Fungi</taxon>
        <taxon>Dikarya</taxon>
        <taxon>Basidiomycota</taxon>
        <taxon>Pucciniomycotina</taxon>
        <taxon>Pucciniomycetes</taxon>
        <taxon>Pucciniales</taxon>
        <taxon>Pucciniaceae</taxon>
        <taxon>Puccinia</taxon>
    </lineage>
</organism>
<evidence type="ECO:0000313" key="1">
    <source>
        <dbReference type="EMBL" id="KAI7954208.1"/>
    </source>
</evidence>
<reference evidence="2" key="1">
    <citation type="journal article" date="2018" name="BMC Genomics">
        <title>Genomic insights into host adaptation between the wheat stripe rust pathogen (Puccinia striiformis f. sp. tritici) and the barley stripe rust pathogen (Puccinia striiformis f. sp. hordei).</title>
        <authorList>
            <person name="Xia C."/>
            <person name="Wang M."/>
            <person name="Yin C."/>
            <person name="Cornejo O.E."/>
            <person name="Hulbert S.H."/>
            <person name="Chen X."/>
        </authorList>
    </citation>
    <scope>NUCLEOTIDE SEQUENCE [LARGE SCALE GENOMIC DNA]</scope>
    <source>
        <strain evidence="2">93-210</strain>
    </source>
</reference>
<proteinExistence type="predicted"/>
<protein>
    <submittedName>
        <fullName evidence="1">Uncharacterized protein</fullName>
    </submittedName>
</protein>
<gene>
    <name evidence="1" type="ORF">MJO28_006755</name>
</gene>
<name>A0ACC0EK68_9BASI</name>
<evidence type="ECO:0000313" key="2">
    <source>
        <dbReference type="Proteomes" id="UP001060170"/>
    </source>
</evidence>
<sequence length="2341" mass="263619">MSHSKLNNTQITPFPNHHLLKDLVPNQVPDDRFREAEKLKKYRASLKKGFTLVQPRQEPNGTYCIRHTRTGKIKKNNLLPLSKQNRPTIVLSSDDECMEEASKIINNQARPQVISRDGHSTSDDEQSSTCFEEGDTIEQLQKKLSLSNSTFTSRIVSLLSDSSITRMTRREELEAFFANRTRPSGPRSLPDTNQLAEREDPPRPINSNNQPAENNREPSDNSHNTVLDSTGAAASTLPSTTDVASLFANAFRPTGITARSDHTPFIDPDIANSEPRVALDPALIALSSNNLNRSDARSVTTRSGNSTLAVQQQLTTGNLRSLDPTINRCDNSIEEIPEEHRSVEIITDPPNQRSSARENLNAAEVRRNFTPQTEFLLQTHLAFREQFLMAQAANNMEAMVMLRAQAIRSHRTLEESIGLQVLLTLAEGWNPFSVRLPNPPREARNRRQQERRQNRPQVYPEARGNRPQAQPNSQGPPPANSDKTPGRNQRQPGSNTRMRGRLDYRSSIFEELLRVGRMYQGGYQAIDRARQRNQGNFNPDRQRVVDDNSDRVISKLVPSITDIGRNQCKDISTPLSNKILVVQDVVQSNFKSVSFSLTNLTASLHSLSLKTQSNSKTLDDLSVEFIGLTKAIRAVPTEQKFSEILRASESRILKSLTESQDSFLAQTLSRTEHDADKLIQTVQELHAKVHRLEALIEALPETQGSFSTVPLVPTCSAGFDSATIQSIVENTMSKYLSRFESVLAANVDQLNANNQSEISNQEEIEQKIEAHSEGQRRDFSKLNDRIDRAMSQFRSGEARVREELTSLNTTLQSVKSLPHREQPPHLPKKADKSATPEDDREPIDNELKKQLNSAIAKSDWPKFSGGDDHDLVGFCQWMDMARDISYVDDRVIVLKLLTQLTGQASSWYKTASKTKKDQTWKFWKDEMWKKWGTSAWKRKVEDSFDADKFTPGEAVPAEWVTRQFDRLQCFAPDLTTEAINFKLLRLMDDEVEYAAKNAMSTRDVDLSEFINILEDICNKTRLGRRRFPPKAAVVVNKPPTVTPVGQKPPVKPITCFTCNTSGHTSRNCPKKVNNINDDDPCDDDEVSDYEPEGPIIGDDSRGAHVVGMAAGRNNLVRMTCCSRDCLVLLDSGAVSSVVGQYYLQKYCPGWRDFILPIEPGKYHSASGALIPLGVVKCKFMMRGIELRVLFVVMKNMNTRYFIVGNDYLVKHCISLLNGVKRQFTIGSKVFDFDESINVVTAGTNTEPNFVEEVVRDSKICGLLGEGQKTDLLNVLTVHKDAFATVDQPFGAIKGHEVEITLTVEKPYPLALRKAPYPASPRNREAIEEHITMLTRMGILRKVGSNEGVDITTPVIIAWHNGKSRLVGDFRALNTYTTPDRYPMPKITESLTKLHGARFITCMDVLKGFHQNVVHPSSRQFLRIISHMGVHEYLRMPFGIKNAPSHFQRMMDMEFRLELSQLWLIVYIDDIIIFTETWEDHLSKLALVLRKISSLNMKISLSKCSFGFAELKALGHIVNGLSLGVDQHRVAAVLLKPIPVTVKELQSFLGFAGYYRLHIKDFNLMASSLYKICSPNVAFEMTQERLESYLALRTALTTAPLLFHPDPTKPFKLYVDACMEGIGAALHQIQMVGDKEQEGPICYISRQLKDAEKRYGASQLECLCLVWALEKLYYYLDGCTFEVITDCIALKSLLNMKTPSRHMMRWQIAIQEWRGSMTITHRDGLIHKNADGLSRWALPNNSDNPAFDEEELVREVPIMAIAVSGLSSAFWDSVEASYDTDKNTACLLALLKSKHSQPDLITQLEEPWKANFASGRFVLLDGLLYHRSGNHCALVLVSEDHIKTVLSECHDAVTAGHFSKDRTVERLRVLAWWPGWTARVEQYCASCDRCQRANRATGKRFGLLQAIEEPKQRWEVVNMDFVTALPPGGKDSYNAVLVVVDRFSKRARFLPCYKDNTAMDVALLFWSSIINDVGCPRVIISDRDPKFTSELWQSLFSLLGTKLAFSTAYHPQTDGLAERMIQTLEDMIRRYCAFGLHFKDGEGYTHDWVSLLPALEYAYNSSVHATTGKTPFELEKGWIPHMPKDFLLGKAVTLHPSAERFKLMMSSAELHASKCIEEAVAYNKDRWDKSHRGHNIQVGDRVLVSTLNFQNLGGNRKLKDQFVGPFFVKALHGPNAAELILTEGYDLKHPTFPVSLLKKYVTRDEDEPVPEPPPPVFDCDTASTEIPLKILNEKLTRIKGQDSRLYLTRFRDAAPDLDKWLPKEEIPGADVLLRRFRSSKRRPATHIRAVLFCGGECQPPASQDSAGSRQADAPASRCEPSVPHDEMGTSLAAEKAMAIGRE</sequence>